<dbReference type="AlphaFoldDB" id="A0A8T2MVJ0"/>
<dbReference type="EMBL" id="JAFBMS010000255">
    <property type="protein sequence ID" value="KAG9332125.1"/>
    <property type="molecule type" value="Genomic_DNA"/>
</dbReference>
<protein>
    <submittedName>
        <fullName evidence="1">Uncharacterized protein</fullName>
    </submittedName>
</protein>
<keyword evidence="2" id="KW-1185">Reference proteome</keyword>
<name>A0A8T2MVJ0_9TELE</name>
<evidence type="ECO:0000313" key="2">
    <source>
        <dbReference type="Proteomes" id="UP000824540"/>
    </source>
</evidence>
<accession>A0A8T2MVJ0</accession>
<proteinExistence type="predicted"/>
<gene>
    <name evidence="1" type="ORF">JZ751_015809</name>
</gene>
<sequence length="278" mass="31303">MENLQTLWPSRTGVKPADTVALQDWRLELNLQTLWPSKTGVKPADTVDLQDWRLELNLQTLWPSRTGVKPADTAALQDWRLELNLQTLRPPRTGVKPADTAALQDWRLESNPQTLRPPRTGVKPADTAALQDWRLELNLQTLRPSRTGVKPAVETHFHGPMPSGDTPTWSCSLLIPEPYSVLMLRECYCVSAWHCISAAGVTELGQCAKHSFYMDTRYAAPAHRLSSLLLHTGISSRVRFRVSVFKQTLLTWFGLGLAAKVLDWEMTMGMVVQSRRTP</sequence>
<organism evidence="1 2">
    <name type="scientific">Albula glossodonta</name>
    <name type="common">roundjaw bonefish</name>
    <dbReference type="NCBI Taxonomy" id="121402"/>
    <lineage>
        <taxon>Eukaryota</taxon>
        <taxon>Metazoa</taxon>
        <taxon>Chordata</taxon>
        <taxon>Craniata</taxon>
        <taxon>Vertebrata</taxon>
        <taxon>Euteleostomi</taxon>
        <taxon>Actinopterygii</taxon>
        <taxon>Neopterygii</taxon>
        <taxon>Teleostei</taxon>
        <taxon>Albuliformes</taxon>
        <taxon>Albulidae</taxon>
        <taxon>Albula</taxon>
    </lineage>
</organism>
<evidence type="ECO:0000313" key="1">
    <source>
        <dbReference type="EMBL" id="KAG9332125.1"/>
    </source>
</evidence>
<comment type="caution">
    <text evidence="1">The sequence shown here is derived from an EMBL/GenBank/DDBJ whole genome shotgun (WGS) entry which is preliminary data.</text>
</comment>
<reference evidence="1" key="1">
    <citation type="thesis" date="2021" institute="BYU ScholarsArchive" country="Provo, UT, USA">
        <title>Applications of and Algorithms for Genome Assembly and Genomic Analyses with an Emphasis on Marine Teleosts.</title>
        <authorList>
            <person name="Pickett B.D."/>
        </authorList>
    </citation>
    <scope>NUCLEOTIDE SEQUENCE</scope>
    <source>
        <strain evidence="1">HI-2016</strain>
    </source>
</reference>
<dbReference type="Proteomes" id="UP000824540">
    <property type="component" value="Unassembled WGS sequence"/>
</dbReference>